<evidence type="ECO:0000256" key="14">
    <source>
        <dbReference type="ARBA" id="ARBA00049975"/>
    </source>
</evidence>
<evidence type="ECO:0000256" key="10">
    <source>
        <dbReference type="ARBA" id="ARBA00023002"/>
    </source>
</evidence>
<name>A0A177ASX1_9BILA</name>
<feature type="domain" description="Pyrroline-5-carboxylate reductase catalytic N-terminal" evidence="18">
    <location>
        <begin position="5"/>
        <end position="98"/>
    </location>
</feature>
<dbReference type="FunFam" id="1.10.3730.10:FF:000001">
    <property type="entry name" value="Pyrroline-5-carboxylate reductase"/>
    <property type="match status" value="1"/>
</dbReference>
<keyword evidence="21" id="KW-1185">Reference proteome</keyword>
<dbReference type="GO" id="GO:0055129">
    <property type="term" value="P:L-proline biosynthetic process"/>
    <property type="evidence" value="ECO:0007669"/>
    <property type="project" value="UniProtKB-UniPathway"/>
</dbReference>
<evidence type="ECO:0000256" key="2">
    <source>
        <dbReference type="ARBA" id="ARBA00005205"/>
    </source>
</evidence>
<dbReference type="Pfam" id="PF14748">
    <property type="entry name" value="P5CR_dimer"/>
    <property type="match status" value="1"/>
</dbReference>
<dbReference type="PIRSF" id="PIRSF000193">
    <property type="entry name" value="Pyrrol-5-carb_rd"/>
    <property type="match status" value="1"/>
</dbReference>
<dbReference type="InterPro" id="IPR000304">
    <property type="entry name" value="Pyrroline-COOH_reductase"/>
</dbReference>
<evidence type="ECO:0000256" key="5">
    <source>
        <dbReference type="ARBA" id="ARBA00021413"/>
    </source>
</evidence>
<dbReference type="AlphaFoldDB" id="A0A177ASX1"/>
<evidence type="ECO:0000256" key="17">
    <source>
        <dbReference type="PIRSR" id="PIRSR000193-1"/>
    </source>
</evidence>
<dbReference type="EMBL" id="LWCA01001455">
    <property type="protein sequence ID" value="OAF65085.1"/>
    <property type="molecule type" value="Genomic_DNA"/>
</dbReference>
<dbReference type="InterPro" id="IPR036291">
    <property type="entry name" value="NAD(P)-bd_dom_sf"/>
</dbReference>
<dbReference type="InterPro" id="IPR008927">
    <property type="entry name" value="6-PGluconate_DH-like_C_sf"/>
</dbReference>
<comment type="caution">
    <text evidence="20">The sequence shown here is derived from an EMBL/GenBank/DDBJ whole genome shotgun (WGS) entry which is preliminary data.</text>
</comment>
<evidence type="ECO:0000256" key="11">
    <source>
        <dbReference type="ARBA" id="ARBA00038523"/>
    </source>
</evidence>
<dbReference type="HAMAP" id="MF_01925">
    <property type="entry name" value="P5C_reductase"/>
    <property type="match status" value="1"/>
</dbReference>
<keyword evidence="10" id="KW-0560">Oxidoreductase</keyword>
<comment type="pathway">
    <text evidence="2">Amino-acid biosynthesis; L-proline biosynthesis; L-proline from L-glutamate 5-semialdehyde: step 1/1.</text>
</comment>
<evidence type="ECO:0000256" key="4">
    <source>
        <dbReference type="ARBA" id="ARBA00012855"/>
    </source>
</evidence>
<evidence type="ECO:0000256" key="12">
    <source>
        <dbReference type="ARBA" id="ARBA00039786"/>
    </source>
</evidence>
<evidence type="ECO:0000256" key="13">
    <source>
        <dbReference type="ARBA" id="ARBA00042532"/>
    </source>
</evidence>
<evidence type="ECO:0000256" key="7">
    <source>
        <dbReference type="ARBA" id="ARBA00022605"/>
    </source>
</evidence>
<dbReference type="Pfam" id="PF03807">
    <property type="entry name" value="F420_oxidored"/>
    <property type="match status" value="1"/>
</dbReference>
<evidence type="ECO:0000256" key="1">
    <source>
        <dbReference type="ARBA" id="ARBA00004496"/>
    </source>
</evidence>
<feature type="binding site" evidence="17">
    <location>
        <position position="57"/>
    </location>
    <ligand>
        <name>NADPH</name>
        <dbReference type="ChEBI" id="CHEBI:57783"/>
    </ligand>
</feature>
<dbReference type="UniPathway" id="UPA00098">
    <property type="reaction ID" value="UER00361"/>
</dbReference>
<feature type="domain" description="Pyrroline-5-carboxylate reductase dimerisation" evidence="19">
    <location>
        <begin position="161"/>
        <end position="264"/>
    </location>
</feature>
<dbReference type="Proteomes" id="UP000078046">
    <property type="component" value="Unassembled WGS sequence"/>
</dbReference>
<reference evidence="20 21" key="1">
    <citation type="submission" date="2016-04" db="EMBL/GenBank/DDBJ databases">
        <title>The genome of Intoshia linei affirms orthonectids as highly simplified spiralians.</title>
        <authorList>
            <person name="Mikhailov K.V."/>
            <person name="Slusarev G.S."/>
            <person name="Nikitin M.A."/>
            <person name="Logacheva M.D."/>
            <person name="Penin A."/>
            <person name="Aleoshin V."/>
            <person name="Panchin Y.V."/>
        </authorList>
    </citation>
    <scope>NUCLEOTIDE SEQUENCE [LARGE SCALE GENOMIC DNA]</scope>
    <source>
        <strain evidence="20">Intl2013</strain>
        <tissue evidence="20">Whole animal</tissue>
    </source>
</reference>
<comment type="catalytic activity">
    <reaction evidence="16">
        <text>L-proline + NADP(+) = (S)-1-pyrroline-5-carboxylate + NADPH + 2 H(+)</text>
        <dbReference type="Rhea" id="RHEA:14109"/>
        <dbReference type="ChEBI" id="CHEBI:15378"/>
        <dbReference type="ChEBI" id="CHEBI:17388"/>
        <dbReference type="ChEBI" id="CHEBI:57783"/>
        <dbReference type="ChEBI" id="CHEBI:58349"/>
        <dbReference type="ChEBI" id="CHEBI:60039"/>
        <dbReference type="EC" id="1.5.1.2"/>
    </reaction>
</comment>
<feature type="binding site" evidence="17">
    <location>
        <begin position="9"/>
        <end position="14"/>
    </location>
    <ligand>
        <name>NADP(+)</name>
        <dbReference type="ChEBI" id="CHEBI:58349"/>
    </ligand>
</feature>
<keyword evidence="6" id="KW-0963">Cytoplasm</keyword>
<comment type="subcellular location">
    <subcellularLocation>
        <location evidence="1">Cytoplasm</location>
    </subcellularLocation>
</comment>
<dbReference type="EC" id="1.5.1.2" evidence="4"/>
<dbReference type="FunFam" id="3.40.50.720:FF:000190">
    <property type="entry name" value="Pyrroline-5-carboxylate reductase"/>
    <property type="match status" value="1"/>
</dbReference>
<comment type="catalytic activity">
    <reaction evidence="15">
        <text>L-proline + NAD(+) = (S)-1-pyrroline-5-carboxylate + NADH + 2 H(+)</text>
        <dbReference type="Rhea" id="RHEA:14105"/>
        <dbReference type="ChEBI" id="CHEBI:15378"/>
        <dbReference type="ChEBI" id="CHEBI:17388"/>
        <dbReference type="ChEBI" id="CHEBI:57540"/>
        <dbReference type="ChEBI" id="CHEBI:57945"/>
        <dbReference type="ChEBI" id="CHEBI:60039"/>
        <dbReference type="EC" id="1.5.1.2"/>
    </reaction>
</comment>
<organism evidence="20 21">
    <name type="scientific">Intoshia linei</name>
    <dbReference type="NCBI Taxonomy" id="1819745"/>
    <lineage>
        <taxon>Eukaryota</taxon>
        <taxon>Metazoa</taxon>
        <taxon>Spiralia</taxon>
        <taxon>Lophotrochozoa</taxon>
        <taxon>Mesozoa</taxon>
        <taxon>Orthonectida</taxon>
        <taxon>Rhopaluridae</taxon>
        <taxon>Intoshia</taxon>
    </lineage>
</organism>
<proteinExistence type="inferred from homology"/>
<dbReference type="OrthoDB" id="10263291at2759"/>
<comment type="subunit">
    <text evidence="11">Homodecamer; composed of 5 homodimers.</text>
</comment>
<evidence type="ECO:0000256" key="6">
    <source>
        <dbReference type="ARBA" id="ARBA00022490"/>
    </source>
</evidence>
<dbReference type="PANTHER" id="PTHR11645">
    <property type="entry name" value="PYRROLINE-5-CARBOXYLATE REDUCTASE"/>
    <property type="match status" value="1"/>
</dbReference>
<dbReference type="InterPro" id="IPR029036">
    <property type="entry name" value="P5CR_dimer"/>
</dbReference>
<keyword evidence="8" id="KW-0641">Proline biosynthesis</keyword>
<dbReference type="NCBIfam" id="TIGR00112">
    <property type="entry name" value="proC"/>
    <property type="match status" value="1"/>
</dbReference>
<gene>
    <name evidence="20" type="ORF">A3Q56_07207</name>
</gene>
<protein>
    <recommendedName>
        <fullName evidence="5">Pyrroline-5-carboxylate reductase</fullName>
        <ecNumber evidence="4">1.5.1.2</ecNumber>
    </recommendedName>
    <alternativeName>
        <fullName evidence="12">Pyrroline-5-carboxylate reductase 3</fullName>
    </alternativeName>
    <alternativeName>
        <fullName evidence="13">Pyrroline-5-carboxylate reductase-like protein</fullName>
    </alternativeName>
</protein>
<evidence type="ECO:0000256" key="9">
    <source>
        <dbReference type="ARBA" id="ARBA00022857"/>
    </source>
</evidence>
<evidence type="ECO:0000256" key="3">
    <source>
        <dbReference type="ARBA" id="ARBA00005525"/>
    </source>
</evidence>
<keyword evidence="7" id="KW-0028">Amino-acid biosynthesis</keyword>
<sequence length="267" mass="28961">MKMLKVAFLGSGNMAMALAKGFISSKMVLPENIWASGPHKRNHVEFEKLGCKTTINNIEAVKNSNTIFLSVKPKFIEPVLQEIKNSIITDSLIISIATGIKTDTMHKIIPNEKVIRAMPNICALNHLSTTAICTAQKINQDEMEAITKLFDSVGYTEFVDEDKMDVITALCGSGPAFVFTIIEAMADGAVRMGLSRESAIKMSANTVYGAAKTLMINGKHPAVLRDSVCSPAGTSIEGLKALEEHNLRNTLMCAIEIATKRASDLSK</sequence>
<evidence type="ECO:0000256" key="16">
    <source>
        <dbReference type="ARBA" id="ARBA00052690"/>
    </source>
</evidence>
<evidence type="ECO:0000313" key="20">
    <source>
        <dbReference type="EMBL" id="OAF65085.1"/>
    </source>
</evidence>
<evidence type="ECO:0000256" key="15">
    <source>
        <dbReference type="ARBA" id="ARBA00050547"/>
    </source>
</evidence>
<dbReference type="SUPFAM" id="SSF51735">
    <property type="entry name" value="NAD(P)-binding Rossmann-fold domains"/>
    <property type="match status" value="1"/>
</dbReference>
<accession>A0A177ASX1</accession>
<evidence type="ECO:0000259" key="18">
    <source>
        <dbReference type="Pfam" id="PF03807"/>
    </source>
</evidence>
<dbReference type="GO" id="GO:0005737">
    <property type="term" value="C:cytoplasm"/>
    <property type="evidence" value="ECO:0007669"/>
    <property type="project" value="UniProtKB-SubCell"/>
</dbReference>
<dbReference type="PANTHER" id="PTHR11645:SF0">
    <property type="entry name" value="PYRROLINE-5-CARBOXYLATE REDUCTASE 3"/>
    <property type="match status" value="1"/>
</dbReference>
<dbReference type="Gene3D" id="3.40.50.720">
    <property type="entry name" value="NAD(P)-binding Rossmann-like Domain"/>
    <property type="match status" value="1"/>
</dbReference>
<dbReference type="SUPFAM" id="SSF48179">
    <property type="entry name" value="6-phosphogluconate dehydrogenase C-terminal domain-like"/>
    <property type="match status" value="1"/>
</dbReference>
<comment type="function">
    <text evidence="14">Oxidoreductase that catalyzes the last step in proline biosynthesis, which corresponds to the reduction of pyrroline-5-carboxylate (P5C) to L-proline using NAD(P)H. Proline is synthesized from either glutamate or ornithine; both are converted to P5C, and then to proline via pyrroline-5-carboxylate reductases (PYCRs). PYCR3 is exclusively linked to the biosynthesis of proline from ornithine.</text>
</comment>
<comment type="similarity">
    <text evidence="3">Belongs to the pyrroline-5-carboxylate reductase family.</text>
</comment>
<dbReference type="InterPro" id="IPR028939">
    <property type="entry name" value="P5C_Rdtase_cat_N"/>
</dbReference>
<keyword evidence="9 17" id="KW-0521">NADP</keyword>
<evidence type="ECO:0000259" key="19">
    <source>
        <dbReference type="Pfam" id="PF14748"/>
    </source>
</evidence>
<evidence type="ECO:0000256" key="8">
    <source>
        <dbReference type="ARBA" id="ARBA00022650"/>
    </source>
</evidence>
<dbReference type="Gene3D" id="1.10.3730.10">
    <property type="entry name" value="ProC C-terminal domain-like"/>
    <property type="match status" value="1"/>
</dbReference>
<evidence type="ECO:0000313" key="21">
    <source>
        <dbReference type="Proteomes" id="UP000078046"/>
    </source>
</evidence>
<dbReference type="GO" id="GO:0004735">
    <property type="term" value="F:pyrroline-5-carboxylate reductase activity"/>
    <property type="evidence" value="ECO:0007669"/>
    <property type="project" value="UniProtKB-EC"/>
</dbReference>